<evidence type="ECO:0000259" key="6">
    <source>
        <dbReference type="Pfam" id="PF00389"/>
    </source>
</evidence>
<evidence type="ECO:0000259" key="8">
    <source>
        <dbReference type="Pfam" id="PF19304"/>
    </source>
</evidence>
<dbReference type="STRING" id="7897.ENSLACP00000015657"/>
<dbReference type="GeneTree" id="ENSGT00940000155863"/>
<dbReference type="CDD" id="cd12173">
    <property type="entry name" value="PGDH_4"/>
    <property type="match status" value="1"/>
</dbReference>
<dbReference type="Pfam" id="PF00389">
    <property type="entry name" value="2-Hacid_dh"/>
    <property type="match status" value="1"/>
</dbReference>
<keyword evidence="4" id="KW-0560">Oxidoreductase</keyword>
<evidence type="ECO:0000256" key="4">
    <source>
        <dbReference type="ARBA" id="ARBA00023002"/>
    </source>
</evidence>
<dbReference type="eggNOG" id="KOG0068">
    <property type="taxonomic scope" value="Eukaryota"/>
</dbReference>
<keyword evidence="3" id="KW-0007">Acetylation</keyword>
<dbReference type="InterPro" id="IPR029752">
    <property type="entry name" value="D-isomer_DH_CS1"/>
</dbReference>
<dbReference type="Pfam" id="PF02826">
    <property type="entry name" value="2-Hacid_dh_C"/>
    <property type="match status" value="1"/>
</dbReference>
<evidence type="ECO:0000313" key="10">
    <source>
        <dbReference type="Proteomes" id="UP000008672"/>
    </source>
</evidence>
<dbReference type="EMBL" id="AFYH01086379">
    <property type="status" value="NOT_ANNOTATED_CDS"/>
    <property type="molecule type" value="Genomic_DNA"/>
</dbReference>
<keyword evidence="2" id="KW-0597">Phosphoprotein</keyword>
<dbReference type="Bgee" id="ENSLACG00000013783">
    <property type="expression patterns" value="Expressed in pelvic fin and 6 other cell types or tissues"/>
</dbReference>
<feature type="domain" description="D-isomer specific 2-hydroxyacid dehydrogenase NAD-binding" evidence="7">
    <location>
        <begin position="111"/>
        <end position="280"/>
    </location>
</feature>
<sequence>MDLVNIRKILITESVAPGCKIALEENGIEVVEKRNLSKDELIAEIEEYGGLIVRSATKVTAEVIDAAQNLKIIGRAGTGVDNVDVNAATKKGIVVMKNESRNKCTNQKYKCFRHIPQAFASMKAGEWDRKRFMGEELYGKTLGIVGLGRIGKEVAIRMQSFGMKTIGFDPVIPAEVSASFGVQQMPLTQLWPLCDFITVHTPLMPSTAGKSSGIKFSMCNSSLCVFSCWAFRAQVLLGHSNYNLFGGNCIETAVSFIQHEPPKNRLLINHPNVISCPHLGASTVEAQERCGQDIANQIVELIQGKALVGAVNSQALTSALAPEIQPWIKLGEALGALLKACAGQKNSHVKITTLGASLKNAGSYLTAAVAMGLLKGACQNINLVNALILAKEAGLMVTADHSATILGSKDGACAVETSLSGTSRKVIGSVQSGVPVLLELNGARFRQHVPLVGKLLLYKSLRDPQTVSLVAGLLANAGIYVEAYSVSLAADGEQWSILGISSLLEDVNILSAHVKAAVQLAI</sequence>
<evidence type="ECO:0000259" key="7">
    <source>
        <dbReference type="Pfam" id="PF02826"/>
    </source>
</evidence>
<evidence type="ECO:0000313" key="9">
    <source>
        <dbReference type="Ensembl" id="ENSLACP00000015657.1"/>
    </source>
</evidence>
<dbReference type="InterPro" id="IPR036291">
    <property type="entry name" value="NAD(P)-bd_dom_sf"/>
</dbReference>
<dbReference type="EMBL" id="AFYH01086380">
    <property type="status" value="NOT_ANNOTATED_CDS"/>
    <property type="molecule type" value="Genomic_DNA"/>
</dbReference>
<dbReference type="InParanoid" id="H3B186"/>
<evidence type="ECO:0000256" key="5">
    <source>
        <dbReference type="ARBA" id="ARBA00023027"/>
    </source>
</evidence>
<dbReference type="SUPFAM" id="SSF143548">
    <property type="entry name" value="Serine metabolism enzymes domain"/>
    <property type="match status" value="1"/>
</dbReference>
<dbReference type="InterPro" id="IPR029009">
    <property type="entry name" value="ASB_dom_sf"/>
</dbReference>
<evidence type="ECO:0000256" key="3">
    <source>
        <dbReference type="ARBA" id="ARBA00022990"/>
    </source>
</evidence>
<protein>
    <submittedName>
        <fullName evidence="9">Phosphoglycerate dehydrogenase</fullName>
    </submittedName>
</protein>
<dbReference type="PANTHER" id="PTHR42938:SF22">
    <property type="entry name" value="D-3-PHOSPHOGLYCERATE DEHYDROGENASE"/>
    <property type="match status" value="1"/>
</dbReference>
<dbReference type="SUPFAM" id="SSF51735">
    <property type="entry name" value="NAD(P)-binding Rossmann-fold domains"/>
    <property type="match status" value="1"/>
</dbReference>
<dbReference type="FunCoup" id="H3B186">
    <property type="interactions" value="879"/>
</dbReference>
<dbReference type="Ensembl" id="ENSLACT00000015765.1">
    <property type="protein sequence ID" value="ENSLACP00000015657.1"/>
    <property type="gene ID" value="ENSLACG00000013783.1"/>
</dbReference>
<keyword evidence="5" id="KW-0520">NAD</keyword>
<dbReference type="HOGENOM" id="CLU_019796_8_1_1"/>
<evidence type="ECO:0000256" key="1">
    <source>
        <dbReference type="ARBA" id="ARBA00011881"/>
    </source>
</evidence>
<dbReference type="PANTHER" id="PTHR42938">
    <property type="entry name" value="FORMATE DEHYDROGENASE 1"/>
    <property type="match status" value="1"/>
</dbReference>
<dbReference type="InterPro" id="IPR006140">
    <property type="entry name" value="D-isomer_DH_NAD-bd"/>
</dbReference>
<accession>H3B186</accession>
<feature type="domain" description="D-isomer specific 2-hydroxyacid dehydrogenase catalytic" evidence="6">
    <location>
        <begin position="9"/>
        <end position="312"/>
    </location>
</feature>
<dbReference type="EMBL" id="AFYH01086377">
    <property type="status" value="NOT_ANNOTATED_CDS"/>
    <property type="molecule type" value="Genomic_DNA"/>
</dbReference>
<reference evidence="9" key="3">
    <citation type="submission" date="2025-09" db="UniProtKB">
        <authorList>
            <consortium name="Ensembl"/>
        </authorList>
    </citation>
    <scope>IDENTIFICATION</scope>
</reference>
<dbReference type="OMA" id="NNHATAM"/>
<dbReference type="EMBL" id="AFYH01086378">
    <property type="status" value="NOT_ANNOTATED_CDS"/>
    <property type="molecule type" value="Genomic_DNA"/>
</dbReference>
<dbReference type="Gene3D" id="3.30.1330.90">
    <property type="entry name" value="D-3-phosphoglycerate dehydrogenase, domain 3"/>
    <property type="match status" value="1"/>
</dbReference>
<dbReference type="SUPFAM" id="SSF52283">
    <property type="entry name" value="Formate/glycerate dehydrogenase catalytic domain-like"/>
    <property type="match status" value="1"/>
</dbReference>
<dbReference type="Pfam" id="PF19304">
    <property type="entry name" value="PGDH_inter"/>
    <property type="match status" value="1"/>
</dbReference>
<dbReference type="EMBL" id="AFYH01086376">
    <property type="status" value="NOT_ANNOTATED_CDS"/>
    <property type="molecule type" value="Genomic_DNA"/>
</dbReference>
<evidence type="ECO:0000256" key="2">
    <source>
        <dbReference type="ARBA" id="ARBA00022553"/>
    </source>
</evidence>
<dbReference type="InterPro" id="IPR045626">
    <property type="entry name" value="PGDH_ASB_dom"/>
</dbReference>
<proteinExistence type="predicted"/>
<gene>
    <name evidence="9" type="primary">PHGDH</name>
</gene>
<reference evidence="9" key="2">
    <citation type="submission" date="2025-08" db="UniProtKB">
        <authorList>
            <consortium name="Ensembl"/>
        </authorList>
    </citation>
    <scope>IDENTIFICATION</scope>
</reference>
<comment type="subunit">
    <text evidence="1">Homotetramer.</text>
</comment>
<dbReference type="GO" id="GO:0004617">
    <property type="term" value="F:phosphoglycerate dehydrogenase activity"/>
    <property type="evidence" value="ECO:0007669"/>
    <property type="project" value="TreeGrafter"/>
</dbReference>
<feature type="domain" description="D-3-phosphoglycerate dehydrogenase ASB" evidence="8">
    <location>
        <begin position="324"/>
        <end position="432"/>
    </location>
</feature>
<reference evidence="10" key="1">
    <citation type="submission" date="2011-08" db="EMBL/GenBank/DDBJ databases">
        <title>The draft genome of Latimeria chalumnae.</title>
        <authorList>
            <person name="Di Palma F."/>
            <person name="Alfoldi J."/>
            <person name="Johnson J."/>
            <person name="Berlin A."/>
            <person name="Gnerre S."/>
            <person name="Jaffe D."/>
            <person name="MacCallum I."/>
            <person name="Young S."/>
            <person name="Walker B.J."/>
            <person name="Lander E."/>
            <person name="Lindblad-Toh K."/>
        </authorList>
    </citation>
    <scope>NUCLEOTIDE SEQUENCE [LARGE SCALE GENOMIC DNA]</scope>
    <source>
        <strain evidence="10">Wild caught</strain>
    </source>
</reference>
<organism evidence="9 10">
    <name type="scientific">Latimeria chalumnae</name>
    <name type="common">Coelacanth</name>
    <dbReference type="NCBI Taxonomy" id="7897"/>
    <lineage>
        <taxon>Eukaryota</taxon>
        <taxon>Metazoa</taxon>
        <taxon>Chordata</taxon>
        <taxon>Craniata</taxon>
        <taxon>Vertebrata</taxon>
        <taxon>Euteleostomi</taxon>
        <taxon>Coelacanthiformes</taxon>
        <taxon>Coelacanthidae</taxon>
        <taxon>Latimeria</taxon>
    </lineage>
</organism>
<dbReference type="AlphaFoldDB" id="H3B186"/>
<dbReference type="FunFam" id="3.40.50.720:FF:000038">
    <property type="entry name" value="D-3-phosphoglycerate dehydrogenase"/>
    <property type="match status" value="1"/>
</dbReference>
<dbReference type="InterPro" id="IPR006139">
    <property type="entry name" value="D-isomer_2_OHA_DH_cat_dom"/>
</dbReference>
<dbReference type="FunFam" id="3.30.1330.90:FF:000005">
    <property type="entry name" value="D-3-phosphoglycerate dehydrogenase"/>
    <property type="match status" value="1"/>
</dbReference>
<keyword evidence="10" id="KW-1185">Reference proteome</keyword>
<name>H3B186_LATCH</name>
<dbReference type="GO" id="GO:0051287">
    <property type="term" value="F:NAD binding"/>
    <property type="evidence" value="ECO:0007669"/>
    <property type="project" value="InterPro"/>
</dbReference>
<dbReference type="Gene3D" id="3.40.50.720">
    <property type="entry name" value="NAD(P)-binding Rossmann-like Domain"/>
    <property type="match status" value="2"/>
</dbReference>
<dbReference type="PROSITE" id="PS00065">
    <property type="entry name" value="D_2_HYDROXYACID_DH_1"/>
    <property type="match status" value="1"/>
</dbReference>
<dbReference type="Proteomes" id="UP000008672">
    <property type="component" value="Unassembled WGS sequence"/>
</dbReference>